<dbReference type="Pfam" id="PF02146">
    <property type="entry name" value="SIR2"/>
    <property type="match status" value="1"/>
</dbReference>
<dbReference type="GO" id="GO:0005829">
    <property type="term" value="C:cytosol"/>
    <property type="evidence" value="ECO:0000318"/>
    <property type="project" value="GO_Central"/>
</dbReference>
<dbReference type="InterPro" id="IPR003000">
    <property type="entry name" value="Sirtuin"/>
</dbReference>
<dbReference type="GO" id="GO:0005634">
    <property type="term" value="C:nucleus"/>
    <property type="evidence" value="ECO:0000318"/>
    <property type="project" value="GO_Central"/>
</dbReference>
<name>D8S5R8_SELML</name>
<proteinExistence type="inferred from homology"/>
<evidence type="ECO:0000313" key="5">
    <source>
        <dbReference type="EMBL" id="EFJ20101.1"/>
    </source>
</evidence>
<dbReference type="GO" id="GO:0036054">
    <property type="term" value="F:protein-malonyllysine demalonylase activity"/>
    <property type="evidence" value="ECO:0000318"/>
    <property type="project" value="GO_Central"/>
</dbReference>
<dbReference type="InterPro" id="IPR026590">
    <property type="entry name" value="Ssirtuin_cat_dom"/>
</dbReference>
<protein>
    <recommendedName>
        <fullName evidence="4">Deacetylase sirtuin-type domain-containing protein</fullName>
    </recommendedName>
</protein>
<sequence length="238" mass="26050">VTVLTGAGISAESGVPTFKEWREWSAMLTTPEAFAANPSMVWEFYHYRRCIVSKAVPNAGHYAITALEKRCEQQGKEFKLLTQNVDGLHSRAGTKSVEELHGSMWKTRCCTCDQVLQNFDMPICAALDGKGCPDPSAYDANIPRLQLPRCRSCNGLLRPHVVWFGESLDLGVMERAHESLRRCDLLLVAGTSAVVQPAAGFIPLVKGGGGAVAEFNLEETPASRYCRQVLSSFSVSLL</sequence>
<evidence type="ECO:0000256" key="2">
    <source>
        <dbReference type="ARBA" id="ARBA00023027"/>
    </source>
</evidence>
<dbReference type="InterPro" id="IPR050134">
    <property type="entry name" value="NAD-dep_sirtuin_deacylases"/>
</dbReference>
<keyword evidence="2" id="KW-0520">NAD</keyword>
<dbReference type="GO" id="GO:0017136">
    <property type="term" value="F:histone deacetylase activity, NAD-dependent"/>
    <property type="evidence" value="ECO:0000318"/>
    <property type="project" value="GO_Central"/>
</dbReference>
<keyword evidence="3" id="KW-0479">Metal-binding</keyword>
<dbReference type="SUPFAM" id="SSF52467">
    <property type="entry name" value="DHS-like NAD/FAD-binding domain"/>
    <property type="match status" value="1"/>
</dbReference>
<dbReference type="Proteomes" id="UP000001514">
    <property type="component" value="Unassembled WGS sequence"/>
</dbReference>
<keyword evidence="3" id="KW-0862">Zinc</keyword>
<feature type="domain" description="Deacetylase sirtuin-type" evidence="4">
    <location>
        <begin position="1"/>
        <end position="238"/>
    </location>
</feature>
<dbReference type="GO" id="GO:0036055">
    <property type="term" value="F:protein-succinyllysine desuccinylase activity"/>
    <property type="evidence" value="ECO:0000318"/>
    <property type="project" value="GO_Central"/>
</dbReference>
<feature type="binding site" evidence="3">
    <location>
        <position position="112"/>
    </location>
    <ligand>
        <name>Zn(2+)</name>
        <dbReference type="ChEBI" id="CHEBI:29105"/>
    </ligand>
</feature>
<evidence type="ECO:0000313" key="6">
    <source>
        <dbReference type="Proteomes" id="UP000001514"/>
    </source>
</evidence>
<dbReference type="KEGG" id="smo:SELMODRAFT_3870"/>
<dbReference type="InterPro" id="IPR026591">
    <property type="entry name" value="Sirtuin_cat_small_dom_sf"/>
</dbReference>
<dbReference type="PROSITE" id="PS50305">
    <property type="entry name" value="SIRTUIN"/>
    <property type="match status" value="1"/>
</dbReference>
<organism evidence="6">
    <name type="scientific">Selaginella moellendorffii</name>
    <name type="common">Spikemoss</name>
    <dbReference type="NCBI Taxonomy" id="88036"/>
    <lineage>
        <taxon>Eukaryota</taxon>
        <taxon>Viridiplantae</taxon>
        <taxon>Streptophyta</taxon>
        <taxon>Embryophyta</taxon>
        <taxon>Tracheophyta</taxon>
        <taxon>Lycopodiopsida</taxon>
        <taxon>Selaginellales</taxon>
        <taxon>Selaginellaceae</taxon>
        <taxon>Selaginella</taxon>
    </lineage>
</organism>
<dbReference type="InParanoid" id="D8S5R8"/>
<dbReference type="HOGENOM" id="CLU_023643_3_1_1"/>
<dbReference type="PANTHER" id="PTHR11085">
    <property type="entry name" value="NAD-DEPENDENT PROTEIN DEACYLASE SIRTUIN-5, MITOCHONDRIAL-RELATED"/>
    <property type="match status" value="1"/>
</dbReference>
<evidence type="ECO:0000259" key="4">
    <source>
        <dbReference type="PROSITE" id="PS50305"/>
    </source>
</evidence>
<keyword evidence="6" id="KW-1185">Reference proteome</keyword>
<feature type="binding site" evidence="3">
    <location>
        <position position="150"/>
    </location>
    <ligand>
        <name>Zn(2+)</name>
        <dbReference type="ChEBI" id="CHEBI:29105"/>
    </ligand>
</feature>
<dbReference type="AlphaFoldDB" id="D8S5R8"/>
<dbReference type="eggNOG" id="KOG2684">
    <property type="taxonomic scope" value="Eukaryota"/>
</dbReference>
<feature type="binding site" evidence="3">
    <location>
        <position position="109"/>
    </location>
    <ligand>
        <name>Zn(2+)</name>
        <dbReference type="ChEBI" id="CHEBI:29105"/>
    </ligand>
</feature>
<dbReference type="OMA" id="KVWRMLA"/>
<dbReference type="GO" id="GO:0046872">
    <property type="term" value="F:metal ion binding"/>
    <property type="evidence" value="ECO:0007669"/>
    <property type="project" value="UniProtKB-KW"/>
</dbReference>
<gene>
    <name evidence="5" type="ORF">SELMODRAFT_3870</name>
</gene>
<dbReference type="InterPro" id="IPR029035">
    <property type="entry name" value="DHS-like_NAD/FAD-binding_dom"/>
</dbReference>
<accession>D8S5R8</accession>
<evidence type="ECO:0000256" key="1">
    <source>
        <dbReference type="ARBA" id="ARBA00022679"/>
    </source>
</evidence>
<dbReference type="HAMAP" id="MF_01121">
    <property type="entry name" value="Sirtuin_ClassIII"/>
    <property type="match status" value="1"/>
</dbReference>
<keyword evidence="1" id="KW-0808">Transferase</keyword>
<feature type="binding site" evidence="3">
    <location>
        <position position="153"/>
    </location>
    <ligand>
        <name>Zn(2+)</name>
        <dbReference type="ChEBI" id="CHEBI:29105"/>
    </ligand>
</feature>
<dbReference type="GO" id="GO:0061697">
    <property type="term" value="F:protein-glutaryllysine deglutarylase activity"/>
    <property type="evidence" value="ECO:0000318"/>
    <property type="project" value="GO_Central"/>
</dbReference>
<dbReference type="GO" id="GO:0070403">
    <property type="term" value="F:NAD+ binding"/>
    <property type="evidence" value="ECO:0007669"/>
    <property type="project" value="InterPro"/>
</dbReference>
<dbReference type="Gene3D" id="3.40.50.1220">
    <property type="entry name" value="TPP-binding domain"/>
    <property type="match status" value="1"/>
</dbReference>
<dbReference type="Gene3D" id="3.30.1600.10">
    <property type="entry name" value="SIR2/SIRT2 'Small Domain"/>
    <property type="match status" value="1"/>
</dbReference>
<dbReference type="GO" id="GO:0005739">
    <property type="term" value="C:mitochondrion"/>
    <property type="evidence" value="ECO:0000318"/>
    <property type="project" value="GO_Central"/>
</dbReference>
<dbReference type="InterPro" id="IPR027546">
    <property type="entry name" value="Sirtuin_class_III"/>
</dbReference>
<dbReference type="EMBL" id="GL377603">
    <property type="protein sequence ID" value="EFJ20101.1"/>
    <property type="molecule type" value="Genomic_DNA"/>
</dbReference>
<dbReference type="Gramene" id="EFJ20101">
    <property type="protein sequence ID" value="EFJ20101"/>
    <property type="gene ID" value="SELMODRAFT_3870"/>
</dbReference>
<dbReference type="STRING" id="88036.D8S5R8"/>
<dbReference type="PANTHER" id="PTHR11085:SF13">
    <property type="entry name" value="NAD-DEPENDENT PROTEIN DEACYLASE"/>
    <property type="match status" value="1"/>
</dbReference>
<feature type="non-terminal residue" evidence="5">
    <location>
        <position position="238"/>
    </location>
</feature>
<dbReference type="OrthoDB" id="424302at2759"/>
<feature type="non-terminal residue" evidence="5">
    <location>
        <position position="1"/>
    </location>
</feature>
<reference evidence="5 6" key="1">
    <citation type="journal article" date="2011" name="Science">
        <title>The Selaginella genome identifies genetic changes associated with the evolution of vascular plants.</title>
        <authorList>
            <person name="Banks J.A."/>
            <person name="Nishiyama T."/>
            <person name="Hasebe M."/>
            <person name="Bowman J.L."/>
            <person name="Gribskov M."/>
            <person name="dePamphilis C."/>
            <person name="Albert V.A."/>
            <person name="Aono N."/>
            <person name="Aoyama T."/>
            <person name="Ambrose B.A."/>
            <person name="Ashton N.W."/>
            <person name="Axtell M.J."/>
            <person name="Barker E."/>
            <person name="Barker M.S."/>
            <person name="Bennetzen J.L."/>
            <person name="Bonawitz N.D."/>
            <person name="Chapple C."/>
            <person name="Cheng C."/>
            <person name="Correa L.G."/>
            <person name="Dacre M."/>
            <person name="DeBarry J."/>
            <person name="Dreyer I."/>
            <person name="Elias M."/>
            <person name="Engstrom E.M."/>
            <person name="Estelle M."/>
            <person name="Feng L."/>
            <person name="Finet C."/>
            <person name="Floyd S.K."/>
            <person name="Frommer W.B."/>
            <person name="Fujita T."/>
            <person name="Gramzow L."/>
            <person name="Gutensohn M."/>
            <person name="Harholt J."/>
            <person name="Hattori M."/>
            <person name="Heyl A."/>
            <person name="Hirai T."/>
            <person name="Hiwatashi Y."/>
            <person name="Ishikawa M."/>
            <person name="Iwata M."/>
            <person name="Karol K.G."/>
            <person name="Koehler B."/>
            <person name="Kolukisaoglu U."/>
            <person name="Kubo M."/>
            <person name="Kurata T."/>
            <person name="Lalonde S."/>
            <person name="Li K."/>
            <person name="Li Y."/>
            <person name="Litt A."/>
            <person name="Lyons E."/>
            <person name="Manning G."/>
            <person name="Maruyama T."/>
            <person name="Michael T.P."/>
            <person name="Mikami K."/>
            <person name="Miyazaki S."/>
            <person name="Morinaga S."/>
            <person name="Murata T."/>
            <person name="Mueller-Roeber B."/>
            <person name="Nelson D.R."/>
            <person name="Obara M."/>
            <person name="Oguri Y."/>
            <person name="Olmstead R.G."/>
            <person name="Onodera N."/>
            <person name="Petersen B.L."/>
            <person name="Pils B."/>
            <person name="Prigge M."/>
            <person name="Rensing S.A."/>
            <person name="Riano-Pachon D.M."/>
            <person name="Roberts A.W."/>
            <person name="Sato Y."/>
            <person name="Scheller H.V."/>
            <person name="Schulz B."/>
            <person name="Schulz C."/>
            <person name="Shakirov E.V."/>
            <person name="Shibagaki N."/>
            <person name="Shinohara N."/>
            <person name="Shippen D.E."/>
            <person name="Soerensen I."/>
            <person name="Sotooka R."/>
            <person name="Sugimoto N."/>
            <person name="Sugita M."/>
            <person name="Sumikawa N."/>
            <person name="Tanurdzic M."/>
            <person name="Theissen G."/>
            <person name="Ulvskov P."/>
            <person name="Wakazuki S."/>
            <person name="Weng J.K."/>
            <person name="Willats W.W."/>
            <person name="Wipf D."/>
            <person name="Wolf P.G."/>
            <person name="Yang L."/>
            <person name="Zimmer A.D."/>
            <person name="Zhu Q."/>
            <person name="Mitros T."/>
            <person name="Hellsten U."/>
            <person name="Loque D."/>
            <person name="Otillar R."/>
            <person name="Salamov A."/>
            <person name="Schmutz J."/>
            <person name="Shapiro H."/>
            <person name="Lindquist E."/>
            <person name="Lucas S."/>
            <person name="Rokhsar D."/>
            <person name="Grigoriev I.V."/>
        </authorList>
    </citation>
    <scope>NUCLEOTIDE SEQUENCE [LARGE SCALE GENOMIC DNA]</scope>
</reference>
<feature type="active site" description="Proton acceptor" evidence="3">
    <location>
        <position position="101"/>
    </location>
</feature>
<evidence type="ECO:0000256" key="3">
    <source>
        <dbReference type="PROSITE-ProRule" id="PRU00236"/>
    </source>
</evidence>